<evidence type="ECO:0008006" key="5">
    <source>
        <dbReference type="Google" id="ProtNLM"/>
    </source>
</evidence>
<evidence type="ECO:0000313" key="3">
    <source>
        <dbReference type="EMBL" id="PIR77118.1"/>
    </source>
</evidence>
<feature type="transmembrane region" description="Helical" evidence="1">
    <location>
        <begin position="165"/>
        <end position="183"/>
    </location>
</feature>
<evidence type="ECO:0000256" key="1">
    <source>
        <dbReference type="SAM" id="Phobius"/>
    </source>
</evidence>
<sequence length="186" mass="20458">MKYLTTLVLALTLSFSFASTVFADSDHSEIATQGKTLVESQVSCDDLNDNQLESIGEYIMGEMHPSDSHKAMDEMMGGEGSDSLRQVHIFMARHGYCSDATGMRMMENWNIMGSSNNTGVSMMGGNMMNWGNSGVTNQQGNLRSYNTGMMNFPNTWSGGMSITSVLLWLFLLVGIAAFAKYLLKKQ</sequence>
<dbReference type="AlphaFoldDB" id="A0A2M6P0B1"/>
<keyword evidence="1" id="KW-0472">Membrane</keyword>
<keyword evidence="2" id="KW-0732">Signal</keyword>
<keyword evidence="1" id="KW-1133">Transmembrane helix</keyword>
<comment type="caution">
    <text evidence="3">The sequence shown here is derived from an EMBL/GenBank/DDBJ whole genome shotgun (WGS) entry which is preliminary data.</text>
</comment>
<evidence type="ECO:0000313" key="4">
    <source>
        <dbReference type="Proteomes" id="UP000228528"/>
    </source>
</evidence>
<organism evidence="3 4">
    <name type="scientific">Candidatus Magasanikbacteria bacterium CG10_big_fil_rev_8_21_14_0_10_38_6</name>
    <dbReference type="NCBI Taxonomy" id="1974647"/>
    <lineage>
        <taxon>Bacteria</taxon>
        <taxon>Candidatus Magasanikiibacteriota</taxon>
    </lineage>
</organism>
<evidence type="ECO:0000256" key="2">
    <source>
        <dbReference type="SAM" id="SignalP"/>
    </source>
</evidence>
<reference evidence="4" key="1">
    <citation type="submission" date="2017-09" db="EMBL/GenBank/DDBJ databases">
        <title>Depth-based differentiation of microbial function through sediment-hosted aquifers and enrichment of novel symbionts in the deep terrestrial subsurface.</title>
        <authorList>
            <person name="Probst A.J."/>
            <person name="Ladd B."/>
            <person name="Jarett J.K."/>
            <person name="Geller-Mcgrath D.E."/>
            <person name="Sieber C.M.K."/>
            <person name="Emerson J.B."/>
            <person name="Anantharaman K."/>
            <person name="Thomas B.C."/>
            <person name="Malmstrom R."/>
            <person name="Stieglmeier M."/>
            <person name="Klingl A."/>
            <person name="Woyke T."/>
            <person name="Ryan C.M."/>
            <person name="Banfield J.F."/>
        </authorList>
    </citation>
    <scope>NUCLEOTIDE SEQUENCE [LARGE SCALE GENOMIC DNA]</scope>
</reference>
<keyword evidence="1" id="KW-0812">Transmembrane</keyword>
<dbReference type="EMBL" id="PFBW01000184">
    <property type="protein sequence ID" value="PIR77118.1"/>
    <property type="molecule type" value="Genomic_DNA"/>
</dbReference>
<proteinExistence type="predicted"/>
<name>A0A2M6P0B1_9BACT</name>
<feature type="chain" id="PRO_5014779323" description="Gram-positive cocci surface proteins LPxTG domain-containing protein" evidence="2">
    <location>
        <begin position="24"/>
        <end position="186"/>
    </location>
</feature>
<dbReference type="Proteomes" id="UP000228528">
    <property type="component" value="Unassembled WGS sequence"/>
</dbReference>
<accession>A0A2M6P0B1</accession>
<gene>
    <name evidence="3" type="ORF">COU30_04235</name>
</gene>
<feature type="signal peptide" evidence="2">
    <location>
        <begin position="1"/>
        <end position="23"/>
    </location>
</feature>
<protein>
    <recommendedName>
        <fullName evidence="5">Gram-positive cocci surface proteins LPxTG domain-containing protein</fullName>
    </recommendedName>
</protein>